<evidence type="ECO:0000256" key="5">
    <source>
        <dbReference type="ARBA" id="ARBA00013177"/>
    </source>
</evidence>
<comment type="catalytic activity">
    <reaction evidence="10">
        <text>pyranose + acceptor = pyranos-2-ulose + reduced acceptor.</text>
        <dbReference type="EC" id="1.1.99.29"/>
    </reaction>
</comment>
<evidence type="ECO:0000259" key="18">
    <source>
        <dbReference type="PROSITE" id="PS00624"/>
    </source>
</evidence>
<comment type="subunit">
    <text evidence="4">Monomer.</text>
</comment>
<keyword evidence="17" id="KW-0732">Signal</keyword>
<dbReference type="InterPro" id="IPR000172">
    <property type="entry name" value="GMC_OxRdtase_N"/>
</dbReference>
<proteinExistence type="inferred from homology"/>
<dbReference type="InParanoid" id="A8NI01"/>
<dbReference type="InterPro" id="IPR007867">
    <property type="entry name" value="GMC_OxRtase_C"/>
</dbReference>
<dbReference type="Gene3D" id="3.30.560.10">
    <property type="entry name" value="Glucose Oxidase, domain 3"/>
    <property type="match status" value="1"/>
</dbReference>
<dbReference type="GeneID" id="6010375"/>
<dbReference type="RefSeq" id="XP_001833871.2">
    <property type="nucleotide sequence ID" value="XM_001833819.2"/>
</dbReference>
<comment type="catalytic activity">
    <reaction evidence="13">
        <text>a pyranoside + acceptor = a pyranosid-3-ulose + reduced acceptor.</text>
        <dbReference type="EC" id="1.1.99.29"/>
    </reaction>
</comment>
<dbReference type="SUPFAM" id="SSF54373">
    <property type="entry name" value="FAD-linked reductases, C-terminal domain"/>
    <property type="match status" value="1"/>
</dbReference>
<keyword evidence="6" id="KW-0964">Secreted</keyword>
<feature type="active site" description="Proton donor" evidence="15">
    <location>
        <position position="515"/>
    </location>
</feature>
<feature type="binding site" evidence="16">
    <location>
        <position position="264"/>
    </location>
    <ligand>
        <name>FAD</name>
        <dbReference type="ChEBI" id="CHEBI:57692"/>
    </ligand>
</feature>
<evidence type="ECO:0000256" key="13">
    <source>
        <dbReference type="ARBA" id="ARBA00034050"/>
    </source>
</evidence>
<dbReference type="SUPFAM" id="SSF51905">
    <property type="entry name" value="FAD/NAD(P)-binding domain"/>
    <property type="match status" value="1"/>
</dbReference>
<comment type="subcellular location">
    <subcellularLocation>
        <location evidence="2">Secreted</location>
    </subcellularLocation>
</comment>
<evidence type="ECO:0000256" key="15">
    <source>
        <dbReference type="PIRSR" id="PIRSR000137-1"/>
    </source>
</evidence>
<dbReference type="InterPro" id="IPR012132">
    <property type="entry name" value="GMC_OxRdtase"/>
</dbReference>
<dbReference type="KEGG" id="cci:CC1G_01548"/>
<evidence type="ECO:0000313" key="19">
    <source>
        <dbReference type="EMBL" id="EAU87901.2"/>
    </source>
</evidence>
<dbReference type="AlphaFoldDB" id="A8NI01"/>
<protein>
    <recommendedName>
        <fullName evidence="5">pyranose dehydrogenase (acceptor)</fullName>
        <ecNumber evidence="5">1.1.99.29</ecNumber>
    </recommendedName>
</protein>
<organism evidence="19 20">
    <name type="scientific">Coprinopsis cinerea (strain Okayama-7 / 130 / ATCC MYA-4618 / FGSC 9003)</name>
    <name type="common">Inky cap fungus</name>
    <name type="synonym">Hormographiella aspergillata</name>
    <dbReference type="NCBI Taxonomy" id="240176"/>
    <lineage>
        <taxon>Eukaryota</taxon>
        <taxon>Fungi</taxon>
        <taxon>Dikarya</taxon>
        <taxon>Basidiomycota</taxon>
        <taxon>Agaricomycotina</taxon>
        <taxon>Agaricomycetes</taxon>
        <taxon>Agaricomycetidae</taxon>
        <taxon>Agaricales</taxon>
        <taxon>Agaricineae</taxon>
        <taxon>Psathyrellaceae</taxon>
        <taxon>Coprinopsis</taxon>
    </lineage>
</organism>
<dbReference type="HOGENOM" id="CLU_002865_6_3_1"/>
<evidence type="ECO:0000256" key="8">
    <source>
        <dbReference type="ARBA" id="ARBA00022827"/>
    </source>
</evidence>
<comment type="catalytic activity">
    <reaction evidence="14">
        <text>a pyranoside + acceptor = a pyranosid-3,4-diulose + reduced acceptor.</text>
        <dbReference type="EC" id="1.1.99.29"/>
    </reaction>
</comment>
<dbReference type="GO" id="GO:0050660">
    <property type="term" value="F:flavin adenine dinucleotide binding"/>
    <property type="evidence" value="ECO:0007669"/>
    <property type="project" value="InterPro"/>
</dbReference>
<evidence type="ECO:0000256" key="6">
    <source>
        <dbReference type="ARBA" id="ARBA00022525"/>
    </source>
</evidence>
<dbReference type="PIRSF" id="PIRSF000137">
    <property type="entry name" value="Alcohol_oxidase"/>
    <property type="match status" value="1"/>
</dbReference>
<keyword evidence="8 16" id="KW-0274">FAD</keyword>
<dbReference type="GO" id="GO:0005576">
    <property type="term" value="C:extracellular region"/>
    <property type="evidence" value="ECO:0007669"/>
    <property type="project" value="UniProtKB-SubCell"/>
</dbReference>
<feature type="binding site" evidence="16">
    <location>
        <position position="117"/>
    </location>
    <ligand>
        <name>FAD</name>
        <dbReference type="ChEBI" id="CHEBI:57692"/>
    </ligand>
</feature>
<dbReference type="InterPro" id="IPR036188">
    <property type="entry name" value="FAD/NAD-bd_sf"/>
</dbReference>
<dbReference type="GO" id="GO:0033718">
    <property type="term" value="F:pyranose dehydrogenase (acceptor) activity"/>
    <property type="evidence" value="ECO:0007669"/>
    <property type="project" value="UniProtKB-EC"/>
</dbReference>
<dbReference type="OrthoDB" id="269227at2759"/>
<dbReference type="Pfam" id="PF05199">
    <property type="entry name" value="GMC_oxred_C"/>
    <property type="match status" value="1"/>
</dbReference>
<evidence type="ECO:0000313" key="20">
    <source>
        <dbReference type="Proteomes" id="UP000001861"/>
    </source>
</evidence>
<evidence type="ECO:0000256" key="14">
    <source>
        <dbReference type="ARBA" id="ARBA00034059"/>
    </source>
</evidence>
<evidence type="ECO:0000256" key="11">
    <source>
        <dbReference type="ARBA" id="ARBA00034010"/>
    </source>
</evidence>
<dbReference type="Proteomes" id="UP000001861">
    <property type="component" value="Unassembled WGS sequence"/>
</dbReference>
<feature type="domain" description="Glucose-methanol-choline oxidoreductase N-terminal" evidence="18">
    <location>
        <begin position="304"/>
        <end position="318"/>
    </location>
</feature>
<dbReference type="PANTHER" id="PTHR11552">
    <property type="entry name" value="GLUCOSE-METHANOL-CHOLINE GMC OXIDOREDUCTASE"/>
    <property type="match status" value="1"/>
</dbReference>
<evidence type="ECO:0000256" key="7">
    <source>
        <dbReference type="ARBA" id="ARBA00022630"/>
    </source>
</evidence>
<dbReference type="PROSITE" id="PS00624">
    <property type="entry name" value="GMC_OXRED_2"/>
    <property type="match status" value="1"/>
</dbReference>
<feature type="signal peptide" evidence="17">
    <location>
        <begin position="1"/>
        <end position="19"/>
    </location>
</feature>
<dbReference type="PANTHER" id="PTHR11552:SF147">
    <property type="entry name" value="CHOLINE DEHYDROGENASE, MITOCHONDRIAL"/>
    <property type="match status" value="1"/>
</dbReference>
<feature type="active site" description="Proton acceptor" evidence="15">
    <location>
        <position position="559"/>
    </location>
</feature>
<dbReference type="VEuPathDB" id="FungiDB:CC1G_01548"/>
<evidence type="ECO:0000256" key="9">
    <source>
        <dbReference type="ARBA" id="ARBA00024699"/>
    </source>
</evidence>
<comment type="catalytic activity">
    <reaction evidence="12">
        <text>pyranose + acceptor = pyranos-3-ulose + reduced acceptor.</text>
        <dbReference type="EC" id="1.1.99.29"/>
    </reaction>
</comment>
<evidence type="ECO:0000256" key="2">
    <source>
        <dbReference type="ARBA" id="ARBA00004613"/>
    </source>
</evidence>
<sequence>MGVFSRIALSGLYINLALGAVYNSVAELPTDVEFDFIVAGGGTAGPVIASRLAENPDFQVLLVEAGGERYPLSNEGDINFVVPGFQRRLSSSYNWGFQTIGQTGLNGRTLNYARGKVLGGSSSTNGMVYNRGSAQDYNRWANVTGDDGWKWENLLPSIKRGEKWVLPADGRSVDGAYNPDAHGYDGELLITNFNTPPTDFDRRVQDNFNEEFPFCLDVNDGNNIGACPTQYTIGYGERSSAATAFVSTEHRNRPNFHVLLNTYVTRVLGTGDNALDFRTIEVAADSASPRQTIVASKEVVLSAGAFGSPQILLNSGIGPREELEEVGVESVLDIPDVGKNLQDHPASFAMWLANGQPSPAVDEAEAFAQWQQNRSGPLTDPGSHYIVWSRIPANASIFQEYPDDQTAPGAPHIELAISGSGPTVAASVLLLNPASRGSVKIRSNNPFDPPVIDLGFLTHRYDILAFVEGIRSAWRYFAGDGFKDHVVAPITANPDTTPLEEIEQQLRNGVGTTLHVSGSVAMSARGASNGVLDPDLKVKGATGLRVADASIMPYITTGHTVGAVYVIGERAADIIKADWS</sequence>
<comment type="function">
    <text evidence="9">Catalyzes the single-oxidation or sequential double oxidation reaction of carbohydrates primarily at carbon-2 and/or carbon-3 with the concomitant reduction of the flavin. The enzyme exhibits a broad sugar substrate specificity, oxidizing different aldopyranoses to the corresponding C-1, C-2, C-3 or C-1,2, C-2,3 and C-3,4 (di)dehydro sugars with substrate-specific regioselectivity. Accepts only a narrow range of electron acceptors such as substituted benzoquinones and complexed metal ions and reacts extremely slowly with O(2) as acceptor. May play a role in the natural recycling of plant matter by oxidizing all major monosaccharides in lignocellulose and by reducing quinone compounds or reactive radical species generated during lignin depolymerization.</text>
</comment>
<evidence type="ECO:0000256" key="16">
    <source>
        <dbReference type="PIRSR" id="PIRSR000137-2"/>
    </source>
</evidence>
<dbReference type="EMBL" id="AACS02000010">
    <property type="protein sequence ID" value="EAU87901.2"/>
    <property type="molecule type" value="Genomic_DNA"/>
</dbReference>
<dbReference type="OMA" id="YLECYAR"/>
<evidence type="ECO:0000256" key="17">
    <source>
        <dbReference type="SAM" id="SignalP"/>
    </source>
</evidence>
<evidence type="ECO:0000256" key="1">
    <source>
        <dbReference type="ARBA" id="ARBA00001974"/>
    </source>
</evidence>
<feature type="binding site" evidence="16">
    <location>
        <begin position="125"/>
        <end position="128"/>
    </location>
    <ligand>
        <name>FAD</name>
        <dbReference type="ChEBI" id="CHEBI:57692"/>
    </ligand>
</feature>
<name>A8NI01_COPC7</name>
<keyword evidence="7" id="KW-0285">Flavoprotein</keyword>
<evidence type="ECO:0000256" key="3">
    <source>
        <dbReference type="ARBA" id="ARBA00010790"/>
    </source>
</evidence>
<evidence type="ECO:0000256" key="4">
    <source>
        <dbReference type="ARBA" id="ARBA00011245"/>
    </source>
</evidence>
<comment type="caution">
    <text evidence="19">The sequence shown here is derived from an EMBL/GenBank/DDBJ whole genome shotgun (WGS) entry which is preliminary data.</text>
</comment>
<dbReference type="Pfam" id="PF00732">
    <property type="entry name" value="GMC_oxred_N"/>
    <property type="match status" value="1"/>
</dbReference>
<feature type="chain" id="PRO_5002724633" description="pyranose dehydrogenase (acceptor)" evidence="17">
    <location>
        <begin position="20"/>
        <end position="580"/>
    </location>
</feature>
<keyword evidence="20" id="KW-1185">Reference proteome</keyword>
<evidence type="ECO:0000256" key="12">
    <source>
        <dbReference type="ARBA" id="ARBA00034029"/>
    </source>
</evidence>
<dbReference type="eggNOG" id="KOG1238">
    <property type="taxonomic scope" value="Eukaryota"/>
</dbReference>
<gene>
    <name evidence="19" type="ORF">CC1G_01548</name>
</gene>
<comment type="catalytic activity">
    <reaction evidence="11">
        <text>pyranose + acceptor = pyranos-2,3-diulose + reduced acceptor.</text>
        <dbReference type="EC" id="1.1.99.29"/>
    </reaction>
</comment>
<comment type="similarity">
    <text evidence="3">Belongs to the GMC oxidoreductase family.</text>
</comment>
<reference evidence="19 20" key="1">
    <citation type="journal article" date="2010" name="Proc. Natl. Acad. Sci. U.S.A.">
        <title>Insights into evolution of multicellular fungi from the assembled chromosomes of the mushroom Coprinopsis cinerea (Coprinus cinereus).</title>
        <authorList>
            <person name="Stajich J.E."/>
            <person name="Wilke S.K."/>
            <person name="Ahren D."/>
            <person name="Au C.H."/>
            <person name="Birren B.W."/>
            <person name="Borodovsky M."/>
            <person name="Burns C."/>
            <person name="Canback B."/>
            <person name="Casselton L.A."/>
            <person name="Cheng C.K."/>
            <person name="Deng J."/>
            <person name="Dietrich F.S."/>
            <person name="Fargo D.C."/>
            <person name="Farman M.L."/>
            <person name="Gathman A.C."/>
            <person name="Goldberg J."/>
            <person name="Guigo R."/>
            <person name="Hoegger P.J."/>
            <person name="Hooker J.B."/>
            <person name="Huggins A."/>
            <person name="James T.Y."/>
            <person name="Kamada T."/>
            <person name="Kilaru S."/>
            <person name="Kodira C."/>
            <person name="Kues U."/>
            <person name="Kupfer D."/>
            <person name="Kwan H.S."/>
            <person name="Lomsadze A."/>
            <person name="Li W."/>
            <person name="Lilly W.W."/>
            <person name="Ma L.J."/>
            <person name="Mackey A.J."/>
            <person name="Manning G."/>
            <person name="Martin F."/>
            <person name="Muraguchi H."/>
            <person name="Natvig D.O."/>
            <person name="Palmerini H."/>
            <person name="Ramesh M.A."/>
            <person name="Rehmeyer C.J."/>
            <person name="Roe B.A."/>
            <person name="Shenoy N."/>
            <person name="Stanke M."/>
            <person name="Ter-Hovhannisyan V."/>
            <person name="Tunlid A."/>
            <person name="Velagapudi R."/>
            <person name="Vision T.J."/>
            <person name="Zeng Q."/>
            <person name="Zolan M.E."/>
            <person name="Pukkila P.J."/>
        </authorList>
    </citation>
    <scope>NUCLEOTIDE SEQUENCE [LARGE SCALE GENOMIC DNA]</scope>
    <source>
        <strain evidence="20">Okayama-7 / 130 / ATCC MYA-4618 / FGSC 9003</strain>
    </source>
</reference>
<dbReference type="EC" id="1.1.99.29" evidence="5"/>
<evidence type="ECO:0000256" key="10">
    <source>
        <dbReference type="ARBA" id="ARBA00033986"/>
    </source>
</evidence>
<accession>A8NI01</accession>
<dbReference type="Gene3D" id="3.50.50.60">
    <property type="entry name" value="FAD/NAD(P)-binding domain"/>
    <property type="match status" value="1"/>
</dbReference>
<comment type="cofactor">
    <cofactor evidence="1 16">
        <name>FAD</name>
        <dbReference type="ChEBI" id="CHEBI:57692"/>
    </cofactor>
</comment>